<protein>
    <submittedName>
        <fullName evidence="1">Predicted protein</fullName>
    </submittedName>
</protein>
<keyword evidence="2" id="KW-1185">Reference proteome</keyword>
<organism evidence="2">
    <name type="scientific">Hypocrea jecorina (strain QM6a)</name>
    <name type="common">Trichoderma reesei</name>
    <dbReference type="NCBI Taxonomy" id="431241"/>
    <lineage>
        <taxon>Eukaryota</taxon>
        <taxon>Fungi</taxon>
        <taxon>Dikarya</taxon>
        <taxon>Ascomycota</taxon>
        <taxon>Pezizomycotina</taxon>
        <taxon>Sordariomycetes</taxon>
        <taxon>Hypocreomycetidae</taxon>
        <taxon>Hypocreales</taxon>
        <taxon>Hypocreaceae</taxon>
        <taxon>Trichoderma</taxon>
    </lineage>
</organism>
<dbReference type="RefSeq" id="XP_006969940.1">
    <property type="nucleotide sequence ID" value="XM_006969878.1"/>
</dbReference>
<reference evidence="1 2" key="1">
    <citation type="journal article" date="2008" name="Nat. Biotechnol.">
        <title>Genome sequencing and analysis of the biomass-degrading fungus Trichoderma reesei (syn. Hypocrea jecorina).</title>
        <authorList>
            <person name="Martinez D."/>
            <person name="Berka R.M."/>
            <person name="Henrissat B."/>
            <person name="Saloheimo M."/>
            <person name="Arvas M."/>
            <person name="Baker S.E."/>
            <person name="Chapman J."/>
            <person name="Chertkov O."/>
            <person name="Coutinho P.M."/>
            <person name="Cullen D."/>
            <person name="Danchin E.G."/>
            <person name="Grigoriev I.V."/>
            <person name="Harris P."/>
            <person name="Jackson M."/>
            <person name="Kubicek C.P."/>
            <person name="Han C.S."/>
            <person name="Ho I."/>
            <person name="Larrondo L.F."/>
            <person name="de Leon A.L."/>
            <person name="Magnuson J.K."/>
            <person name="Merino S."/>
            <person name="Misra M."/>
            <person name="Nelson B."/>
            <person name="Putnam N."/>
            <person name="Robbertse B."/>
            <person name="Salamov A.A."/>
            <person name="Schmoll M."/>
            <person name="Terry A."/>
            <person name="Thayer N."/>
            <person name="Westerholm-Parvinen A."/>
            <person name="Schoch C.L."/>
            <person name="Yao J."/>
            <person name="Barabote R."/>
            <person name="Nelson M.A."/>
            <person name="Detter C."/>
            <person name="Bruce D."/>
            <person name="Kuske C.R."/>
            <person name="Xie G."/>
            <person name="Richardson P."/>
            <person name="Rokhsar D.S."/>
            <person name="Lucas S.M."/>
            <person name="Rubin E.M."/>
            <person name="Dunn-Coleman N."/>
            <person name="Ward M."/>
            <person name="Brettin T.S."/>
        </authorList>
    </citation>
    <scope>NUCLEOTIDE SEQUENCE [LARGE SCALE GENOMIC DNA]</scope>
    <source>
        <strain evidence="1 2">QM6a</strain>
    </source>
</reference>
<name>G0RXH2_HYPJQ</name>
<gene>
    <name evidence="1" type="ORF">TRIREDRAFT_112601</name>
</gene>
<dbReference type="AlphaFoldDB" id="G0RXH2"/>
<sequence length="90" mass="9998">MLSNSRGVNNLIKAFNSSNNIKPSYISSFKREVLGYKGLSSLVKEALEASLILRLYNTKLKSISNNLIIKLSINIKSRKKGRLKGKGNNT</sequence>
<accession>G0RXH2</accession>
<proteinExistence type="predicted"/>
<evidence type="ECO:0000313" key="1">
    <source>
        <dbReference type="EMBL" id="EGR44116.1"/>
    </source>
</evidence>
<dbReference type="HOGENOM" id="CLU_2441153_0_0_1"/>
<dbReference type="EMBL" id="GL985102">
    <property type="protein sequence ID" value="EGR44116.1"/>
    <property type="molecule type" value="Genomic_DNA"/>
</dbReference>
<dbReference type="Proteomes" id="UP000008984">
    <property type="component" value="Unassembled WGS sequence"/>
</dbReference>
<dbReference type="KEGG" id="tre:TRIREDRAFT_112601"/>
<dbReference type="VEuPathDB" id="FungiDB:TRIREDRAFT_112601"/>
<evidence type="ECO:0000313" key="2">
    <source>
        <dbReference type="Proteomes" id="UP000008984"/>
    </source>
</evidence>
<dbReference type="GeneID" id="18482611"/>